<evidence type="ECO:0000313" key="10">
    <source>
        <dbReference type="Proteomes" id="UP001565368"/>
    </source>
</evidence>
<feature type="transmembrane region" description="Helical" evidence="7">
    <location>
        <begin position="449"/>
        <end position="471"/>
    </location>
</feature>
<dbReference type="PROSITE" id="PS50850">
    <property type="entry name" value="MFS"/>
    <property type="match status" value="1"/>
</dbReference>
<evidence type="ECO:0000256" key="3">
    <source>
        <dbReference type="ARBA" id="ARBA00022692"/>
    </source>
</evidence>
<dbReference type="EMBL" id="JBBXJM010000005">
    <property type="protein sequence ID" value="KAL1407393.1"/>
    <property type="molecule type" value="Genomic_DNA"/>
</dbReference>
<dbReference type="PANTHER" id="PTHR43791">
    <property type="entry name" value="PERMEASE-RELATED"/>
    <property type="match status" value="1"/>
</dbReference>
<dbReference type="RefSeq" id="XP_069207337.1">
    <property type="nucleotide sequence ID" value="XM_069355266.1"/>
</dbReference>
<comment type="caution">
    <text evidence="9">The sequence shown here is derived from an EMBL/GenBank/DDBJ whole genome shotgun (WGS) entry which is preliminary data.</text>
</comment>
<evidence type="ECO:0000256" key="2">
    <source>
        <dbReference type="ARBA" id="ARBA00022448"/>
    </source>
</evidence>
<feature type="transmembrane region" description="Helical" evidence="7">
    <location>
        <begin position="173"/>
        <end position="195"/>
    </location>
</feature>
<dbReference type="Proteomes" id="UP001565368">
    <property type="component" value="Unassembled WGS sequence"/>
</dbReference>
<evidence type="ECO:0000259" key="8">
    <source>
        <dbReference type="PROSITE" id="PS50850"/>
    </source>
</evidence>
<evidence type="ECO:0000256" key="1">
    <source>
        <dbReference type="ARBA" id="ARBA00004141"/>
    </source>
</evidence>
<feature type="transmembrane region" description="Helical" evidence="7">
    <location>
        <begin position="241"/>
        <end position="263"/>
    </location>
</feature>
<dbReference type="Pfam" id="PF07690">
    <property type="entry name" value="MFS_1"/>
    <property type="match status" value="1"/>
</dbReference>
<feature type="transmembrane region" description="Helical" evidence="7">
    <location>
        <begin position="207"/>
        <end position="229"/>
    </location>
</feature>
<dbReference type="InterPro" id="IPR020846">
    <property type="entry name" value="MFS_dom"/>
</dbReference>
<organism evidence="9 10">
    <name type="scientific">Vanrija albida</name>
    <dbReference type="NCBI Taxonomy" id="181172"/>
    <lineage>
        <taxon>Eukaryota</taxon>
        <taxon>Fungi</taxon>
        <taxon>Dikarya</taxon>
        <taxon>Basidiomycota</taxon>
        <taxon>Agaricomycotina</taxon>
        <taxon>Tremellomycetes</taxon>
        <taxon>Trichosporonales</taxon>
        <taxon>Trichosporonaceae</taxon>
        <taxon>Vanrija</taxon>
    </lineage>
</organism>
<feature type="transmembrane region" description="Helical" evidence="7">
    <location>
        <begin position="358"/>
        <end position="377"/>
    </location>
</feature>
<feature type="transmembrane region" description="Helical" evidence="7">
    <location>
        <begin position="306"/>
        <end position="323"/>
    </location>
</feature>
<keyword evidence="2" id="KW-0813">Transport</keyword>
<keyword evidence="3 7" id="KW-0812">Transmembrane</keyword>
<dbReference type="InterPro" id="IPR011701">
    <property type="entry name" value="MFS"/>
</dbReference>
<name>A0ABR3PY58_9TREE</name>
<feature type="compositionally biased region" description="Polar residues" evidence="6">
    <location>
        <begin position="26"/>
        <end position="39"/>
    </location>
</feature>
<evidence type="ECO:0000313" key="9">
    <source>
        <dbReference type="EMBL" id="KAL1407393.1"/>
    </source>
</evidence>
<feature type="region of interest" description="Disordered" evidence="6">
    <location>
        <begin position="18"/>
        <end position="44"/>
    </location>
</feature>
<dbReference type="SUPFAM" id="SSF103473">
    <property type="entry name" value="MFS general substrate transporter"/>
    <property type="match status" value="1"/>
</dbReference>
<feature type="transmembrane region" description="Helical" evidence="7">
    <location>
        <begin position="417"/>
        <end position="437"/>
    </location>
</feature>
<dbReference type="PANTHER" id="PTHR43791:SF39">
    <property type="entry name" value="TRANSPORTER LIZ1_SEO1, PUTATIVE (AFU_ORTHOLOGUE AFUA_3G00980)-RELATED"/>
    <property type="match status" value="1"/>
</dbReference>
<evidence type="ECO:0000256" key="5">
    <source>
        <dbReference type="ARBA" id="ARBA00023136"/>
    </source>
</evidence>
<proteinExistence type="predicted"/>
<keyword evidence="4 7" id="KW-1133">Transmembrane helix</keyword>
<evidence type="ECO:0000256" key="4">
    <source>
        <dbReference type="ARBA" id="ARBA00022989"/>
    </source>
</evidence>
<comment type="subcellular location">
    <subcellularLocation>
        <location evidence="1">Membrane</location>
        <topology evidence="1">Multi-pass membrane protein</topology>
    </subcellularLocation>
</comment>
<dbReference type="GeneID" id="95987868"/>
<feature type="domain" description="Major facilitator superfamily (MFS) profile" evidence="8">
    <location>
        <begin position="81"/>
        <end position="508"/>
    </location>
</feature>
<keyword evidence="10" id="KW-1185">Reference proteome</keyword>
<dbReference type="Gene3D" id="1.20.1250.20">
    <property type="entry name" value="MFS general substrate transporter like domains"/>
    <property type="match status" value="2"/>
</dbReference>
<evidence type="ECO:0000256" key="6">
    <source>
        <dbReference type="SAM" id="MobiDB-lite"/>
    </source>
</evidence>
<accession>A0ABR3PY58</accession>
<sequence>MTHRLERLPSRDETLALLEGRRDSGSSDASTPSYRSTDGTPLLAAPAWREPREPTWKGRLWDTFDLPPAERKLLNKVDALLLTFASLGYFLKNLDQTNIHNAFFSGMKEDLGMHGDELVHAVTVWTVGYAIGQIPSNMVLTRVSPRYVIPTLEFLWGLATLASYRVTSYQSLYALRFLVGLFESAYYPGILYLLGGWYTSREIGKRAMIFWLAGSVGGIVSGFLQAAAFKHFDGVYGLAGWRWLFVLDAIITLPVAVLGFFFLPGNPLNDAKEWWLTQEEHDLAVERMRRVGRTGKKPWTRGRLRALFTSWHIYVLPFVYVFWNNGGIHSALPYWMKTFNNDPPPVPGVSFTIPQINTLPLVATGFTIVGGLSYAWLSDGVFGGRRWPFIYTGVLGSLTFAFLLKDLPLYDDIPLHFALYWSMGVFHAAGPLILAWFNEILAGDNEKRALVVALGNDFAYVVQAIGPNIYWKTSDFPEAKKGYRAVIVYAVLLALWTGLTLYLLERDRRRDARAAAYGSPRLDESESAVTIRTYRGAGEDYAAGSSDTKARLE</sequence>
<dbReference type="InterPro" id="IPR036259">
    <property type="entry name" value="MFS_trans_sf"/>
</dbReference>
<keyword evidence="5 7" id="KW-0472">Membrane</keyword>
<gene>
    <name evidence="9" type="ORF">Q8F55_006825</name>
</gene>
<reference evidence="9 10" key="1">
    <citation type="submission" date="2023-08" db="EMBL/GenBank/DDBJ databases">
        <title>Annotated Genome Sequence of Vanrija albida AlHP1.</title>
        <authorList>
            <person name="Herzog R."/>
        </authorList>
    </citation>
    <scope>NUCLEOTIDE SEQUENCE [LARGE SCALE GENOMIC DNA]</scope>
    <source>
        <strain evidence="9 10">AlHP1</strain>
    </source>
</reference>
<protein>
    <recommendedName>
        <fullName evidence="8">Major facilitator superfamily (MFS) profile domain-containing protein</fullName>
    </recommendedName>
</protein>
<feature type="transmembrane region" description="Helical" evidence="7">
    <location>
        <begin position="483"/>
        <end position="504"/>
    </location>
</feature>
<feature type="transmembrane region" description="Helical" evidence="7">
    <location>
        <begin position="389"/>
        <end position="405"/>
    </location>
</feature>
<evidence type="ECO:0000256" key="7">
    <source>
        <dbReference type="SAM" id="Phobius"/>
    </source>
</evidence>